<accession>A0A3G5AEE5</accession>
<organism evidence="1">
    <name type="scientific">Satyrvirus sp</name>
    <dbReference type="NCBI Taxonomy" id="2487771"/>
    <lineage>
        <taxon>Viruses</taxon>
        <taxon>Varidnaviria</taxon>
        <taxon>Bamfordvirae</taxon>
        <taxon>Nucleocytoviricota</taxon>
        <taxon>Megaviricetes</taxon>
        <taxon>Imitervirales</taxon>
        <taxon>Mimiviridae</taxon>
        <taxon>Megamimivirinae</taxon>
    </lineage>
</organism>
<reference evidence="1" key="1">
    <citation type="submission" date="2018-10" db="EMBL/GenBank/DDBJ databases">
        <title>Hidden diversity of soil giant viruses.</title>
        <authorList>
            <person name="Schulz F."/>
            <person name="Alteio L."/>
            <person name="Goudeau D."/>
            <person name="Ryan E.M."/>
            <person name="Malmstrom R.R."/>
            <person name="Blanchard J."/>
            <person name="Woyke T."/>
        </authorList>
    </citation>
    <scope>NUCLEOTIDE SEQUENCE</scope>
    <source>
        <strain evidence="1">SAV1</strain>
    </source>
</reference>
<sequence>MKCSNCSKVLQKICDELRNKNSLLSQEITKVMKKNPNGYAMKDRALPKYIRQDFEILRQCQWGFRAELTIPETSDALQEAYGSKDLKISTGHGSVVDPFDLIPISGMYLNMTTEYLLYNNQYKFLEKLSNLEKKSIFKFFRKFCDY</sequence>
<protein>
    <submittedName>
        <fullName evidence="1">Uncharacterized protein</fullName>
    </submittedName>
</protein>
<evidence type="ECO:0000313" key="1">
    <source>
        <dbReference type="EMBL" id="AYV85595.1"/>
    </source>
</evidence>
<dbReference type="EMBL" id="MK072460">
    <property type="protein sequence ID" value="AYV85595.1"/>
    <property type="molecule type" value="Genomic_DNA"/>
</dbReference>
<gene>
    <name evidence="1" type="ORF">Satyrvirus24_19</name>
</gene>
<name>A0A3G5AEE5_9VIRU</name>
<proteinExistence type="predicted"/>